<keyword evidence="3" id="KW-1185">Reference proteome</keyword>
<dbReference type="PANTHER" id="PTHR43069:SF2">
    <property type="entry name" value="FUMARYLACETOACETASE"/>
    <property type="match status" value="1"/>
</dbReference>
<proteinExistence type="predicted"/>
<name>A0ABU0UX24_ACIBI</name>
<evidence type="ECO:0000313" key="3">
    <source>
        <dbReference type="Proteomes" id="UP001233360"/>
    </source>
</evidence>
<dbReference type="InterPro" id="IPR036663">
    <property type="entry name" value="Fumarylacetoacetase_C_sf"/>
</dbReference>
<dbReference type="PANTHER" id="PTHR43069">
    <property type="entry name" value="FUMARYLACETOACETASE"/>
    <property type="match status" value="1"/>
</dbReference>
<dbReference type="InterPro" id="IPR011234">
    <property type="entry name" value="Fumarylacetoacetase-like_C"/>
</dbReference>
<dbReference type="InterPro" id="IPR005959">
    <property type="entry name" value="Fumarylacetoacetase"/>
</dbReference>
<gene>
    <name evidence="2" type="ORF">QE380_002030</name>
</gene>
<dbReference type="SUPFAM" id="SSF63433">
    <property type="entry name" value="Fumarylacetoacetate hydrolase, FAH, N-terminal domain"/>
    <property type="match status" value="1"/>
</dbReference>
<sequence length="128" mass="14099">MTTPLSSFIDVSPQSDFPIQNLPYGNFSTTVHGKRRVGVALGDWVVVSGTDIARPSGQIKLPDQERPVFSACHKLDFELETGFIIGKSNQVGQPIPIESAWDHIFGMVLFNDWSARDLPMGVCPVRTI</sequence>
<comment type="caution">
    <text evidence="2">The sequence shown here is derived from an EMBL/GenBank/DDBJ whole genome shotgun (WGS) entry which is preliminary data.</text>
</comment>
<dbReference type="Pfam" id="PF01557">
    <property type="entry name" value="FAA_hydrolase"/>
    <property type="match status" value="1"/>
</dbReference>
<feature type="domain" description="Fumarylacetoacetase-like C-terminal" evidence="1">
    <location>
        <begin position="44"/>
        <end position="119"/>
    </location>
</feature>
<dbReference type="Gene3D" id="2.30.30.230">
    <property type="entry name" value="Fumarylacetoacetase, N-terminal domain"/>
    <property type="match status" value="1"/>
</dbReference>
<accession>A0ABU0UX24</accession>
<reference evidence="2 3" key="1">
    <citation type="submission" date="2023-07" db="EMBL/GenBank/DDBJ databases">
        <title>Functional and genomic diversity of the sorghum phyllosphere microbiome.</title>
        <authorList>
            <person name="Shade A."/>
        </authorList>
    </citation>
    <scope>NUCLEOTIDE SEQUENCE [LARGE SCALE GENOMIC DNA]</scope>
    <source>
        <strain evidence="2 3">SORGH_AS_0887</strain>
    </source>
</reference>
<evidence type="ECO:0000313" key="2">
    <source>
        <dbReference type="EMBL" id="MDQ1209107.1"/>
    </source>
</evidence>
<organism evidence="2 3">
    <name type="scientific">Acinetobacter baylyi</name>
    <dbReference type="NCBI Taxonomy" id="202950"/>
    <lineage>
        <taxon>Bacteria</taxon>
        <taxon>Pseudomonadati</taxon>
        <taxon>Pseudomonadota</taxon>
        <taxon>Gammaproteobacteria</taxon>
        <taxon>Moraxellales</taxon>
        <taxon>Moraxellaceae</taxon>
        <taxon>Acinetobacter</taxon>
    </lineage>
</organism>
<dbReference type="Proteomes" id="UP001233360">
    <property type="component" value="Unassembled WGS sequence"/>
</dbReference>
<evidence type="ECO:0000259" key="1">
    <source>
        <dbReference type="Pfam" id="PF01557"/>
    </source>
</evidence>
<dbReference type="InterPro" id="IPR036462">
    <property type="entry name" value="Fumarylacetoacetase_N_sf"/>
</dbReference>
<dbReference type="Gene3D" id="3.90.850.10">
    <property type="entry name" value="Fumarylacetoacetase-like, C-terminal domain"/>
    <property type="match status" value="1"/>
</dbReference>
<dbReference type="EMBL" id="JAUTBK010000002">
    <property type="protein sequence ID" value="MDQ1209107.1"/>
    <property type="molecule type" value="Genomic_DNA"/>
</dbReference>
<protein>
    <submittedName>
        <fullName evidence="2">2-keto-4-pentenoate hydratase/2-oxohepta-3-ene-1,7-dioic acid hydratase in catechol pathway</fullName>
    </submittedName>
</protein>
<dbReference type="SUPFAM" id="SSF56529">
    <property type="entry name" value="FAH"/>
    <property type="match status" value="1"/>
</dbReference>